<dbReference type="GO" id="GO:0046474">
    <property type="term" value="P:glycerophospholipid biosynthetic process"/>
    <property type="evidence" value="ECO:0007669"/>
    <property type="project" value="TreeGrafter"/>
</dbReference>
<dbReference type="EMBL" id="LXQC01000143">
    <property type="protein sequence ID" value="TFE68199.1"/>
    <property type="molecule type" value="Genomic_DNA"/>
</dbReference>
<dbReference type="InterPro" id="IPR043130">
    <property type="entry name" value="CDP-OH_PTrfase_TM_dom"/>
</dbReference>
<accession>A0A4Y8PC10</accession>
<comment type="catalytic activity">
    <reaction evidence="14">
        <text>a CDP-1,2-diacyl-sn-glycerol + sn-glycerol 3-phosphate = a 1,2-diacyl-sn-glycero-3-phospho-(1'-sn-glycero-3'-phosphate) + CMP + H(+)</text>
        <dbReference type="Rhea" id="RHEA:12593"/>
        <dbReference type="ChEBI" id="CHEBI:15378"/>
        <dbReference type="ChEBI" id="CHEBI:57597"/>
        <dbReference type="ChEBI" id="CHEBI:58332"/>
        <dbReference type="ChEBI" id="CHEBI:60110"/>
        <dbReference type="ChEBI" id="CHEBI:60377"/>
        <dbReference type="EC" id="2.7.8.5"/>
    </reaction>
</comment>
<comment type="pathway">
    <text evidence="2">Phospholipid metabolism; phosphatidylglycerol biosynthesis; phosphatidylglycerol from CDP-diacylglycerol: step 1/2.</text>
</comment>
<dbReference type="EC" id="2.7.8.5" evidence="4"/>
<feature type="transmembrane region" description="Helical" evidence="16">
    <location>
        <begin position="83"/>
        <end position="101"/>
    </location>
</feature>
<keyword evidence="7 15" id="KW-0808">Transferase</keyword>
<keyword evidence="6" id="KW-0444">Lipid biosynthesis</keyword>
<evidence type="ECO:0000256" key="15">
    <source>
        <dbReference type="RuleBase" id="RU003750"/>
    </source>
</evidence>
<keyword evidence="12" id="KW-0594">Phospholipid biosynthesis</keyword>
<evidence type="ECO:0000256" key="3">
    <source>
        <dbReference type="ARBA" id="ARBA00010441"/>
    </source>
</evidence>
<keyword evidence="9 16" id="KW-1133">Transmembrane helix</keyword>
<evidence type="ECO:0000256" key="5">
    <source>
        <dbReference type="ARBA" id="ARBA00014944"/>
    </source>
</evidence>
<evidence type="ECO:0000256" key="11">
    <source>
        <dbReference type="ARBA" id="ARBA00023136"/>
    </source>
</evidence>
<sequence length="206" mass="23218">MKIMTPANWITLFRIFSVPLILVFLDQYEKSDEINQPDERLRAGSFIIFLVAAFSDCLDGYLARNCGQKSKLGAILDPIADKLLLFVLLFSLATINVSKIAKIPLWLPFLIASRDILLLFGILFFKAIHKEVEIQPHWTGKVATFGSFCLIGFSLLGTVFLSNISVYLCALFVIASTLVYFFRGLKYLIYQESRSISSTPKKGNFV</sequence>
<dbReference type="GO" id="GO:0016020">
    <property type="term" value="C:membrane"/>
    <property type="evidence" value="ECO:0007669"/>
    <property type="project" value="UniProtKB-SubCell"/>
</dbReference>
<evidence type="ECO:0000256" key="6">
    <source>
        <dbReference type="ARBA" id="ARBA00022516"/>
    </source>
</evidence>
<dbReference type="Proteomes" id="UP000297713">
    <property type="component" value="Unassembled WGS sequence"/>
</dbReference>
<evidence type="ECO:0000256" key="2">
    <source>
        <dbReference type="ARBA" id="ARBA00005042"/>
    </source>
</evidence>
<feature type="transmembrane region" description="Helical" evidence="16">
    <location>
        <begin position="107"/>
        <end position="128"/>
    </location>
</feature>
<evidence type="ECO:0000256" key="1">
    <source>
        <dbReference type="ARBA" id="ARBA00004141"/>
    </source>
</evidence>
<evidence type="ECO:0000256" key="8">
    <source>
        <dbReference type="ARBA" id="ARBA00022692"/>
    </source>
</evidence>
<keyword evidence="13" id="KW-1208">Phospholipid metabolism</keyword>
<name>A0A4Y8PC10_9BACT</name>
<dbReference type="PANTHER" id="PTHR14269">
    <property type="entry name" value="CDP-DIACYLGLYCEROL--GLYCEROL-3-PHOSPHATE 3-PHOSPHATIDYLTRANSFERASE-RELATED"/>
    <property type="match status" value="1"/>
</dbReference>
<dbReference type="InterPro" id="IPR048254">
    <property type="entry name" value="CDP_ALCOHOL_P_TRANSF_CS"/>
</dbReference>
<evidence type="ECO:0000256" key="7">
    <source>
        <dbReference type="ARBA" id="ARBA00022679"/>
    </source>
</evidence>
<dbReference type="InterPro" id="IPR050324">
    <property type="entry name" value="CDP-alcohol_PTase-I"/>
</dbReference>
<keyword evidence="18" id="KW-1185">Reference proteome</keyword>
<evidence type="ECO:0000256" key="16">
    <source>
        <dbReference type="SAM" id="Phobius"/>
    </source>
</evidence>
<evidence type="ECO:0000313" key="18">
    <source>
        <dbReference type="Proteomes" id="UP000297713"/>
    </source>
</evidence>
<evidence type="ECO:0000256" key="10">
    <source>
        <dbReference type="ARBA" id="ARBA00023098"/>
    </source>
</evidence>
<dbReference type="Gene3D" id="1.20.120.1760">
    <property type="match status" value="1"/>
</dbReference>
<dbReference type="InterPro" id="IPR004570">
    <property type="entry name" value="Phosphatidylglycerol_P_synth"/>
</dbReference>
<evidence type="ECO:0000256" key="9">
    <source>
        <dbReference type="ARBA" id="ARBA00022989"/>
    </source>
</evidence>
<comment type="similarity">
    <text evidence="3 15">Belongs to the CDP-alcohol phosphatidyltransferase class-I family.</text>
</comment>
<dbReference type="InterPro" id="IPR000462">
    <property type="entry name" value="CDP-OH_P_trans"/>
</dbReference>
<dbReference type="PANTHER" id="PTHR14269:SF11">
    <property type="entry name" value="CDP-DIACYLGLYCEROL--GLYCEROL-3-PHOSPHATE 3-PHOSPHATIDYLTRANSFERASE"/>
    <property type="match status" value="1"/>
</dbReference>
<feature type="transmembrane region" description="Helical" evidence="16">
    <location>
        <begin position="164"/>
        <end position="182"/>
    </location>
</feature>
<dbReference type="AlphaFoldDB" id="A0A4Y8PC10"/>
<dbReference type="PROSITE" id="PS00379">
    <property type="entry name" value="CDP_ALCOHOL_P_TRANSF"/>
    <property type="match status" value="1"/>
</dbReference>
<protein>
    <recommendedName>
        <fullName evidence="5">CDP-diacylglycerol--glycerol-3-phosphate 3-phosphatidyltransferase</fullName>
        <ecNumber evidence="4">2.7.8.5</ecNumber>
    </recommendedName>
</protein>
<keyword evidence="11 16" id="KW-0472">Membrane</keyword>
<evidence type="ECO:0000313" key="17">
    <source>
        <dbReference type="EMBL" id="TFE68199.1"/>
    </source>
</evidence>
<dbReference type="RefSeq" id="WP_134440259.1">
    <property type="nucleotide sequence ID" value="NZ_CP065957.1"/>
</dbReference>
<evidence type="ECO:0000256" key="13">
    <source>
        <dbReference type="ARBA" id="ARBA00023264"/>
    </source>
</evidence>
<dbReference type="PIRSF" id="PIRSF000847">
    <property type="entry name" value="Phos_ph_gly_syn"/>
    <property type="match status" value="1"/>
</dbReference>
<comment type="subcellular location">
    <subcellularLocation>
        <location evidence="1">Membrane</location>
        <topology evidence="1">Multi-pass membrane protein</topology>
    </subcellularLocation>
</comment>
<gene>
    <name evidence="17" type="ORF">A7Q10_00735</name>
</gene>
<dbReference type="GO" id="GO:0008444">
    <property type="term" value="F:CDP-diacylglycerol-glycerol-3-phosphate 3-phosphatidyltransferase activity"/>
    <property type="evidence" value="ECO:0007669"/>
    <property type="project" value="UniProtKB-EC"/>
</dbReference>
<feature type="transmembrane region" description="Helical" evidence="16">
    <location>
        <begin position="140"/>
        <end position="158"/>
    </location>
</feature>
<evidence type="ECO:0000256" key="12">
    <source>
        <dbReference type="ARBA" id="ARBA00023209"/>
    </source>
</evidence>
<evidence type="ECO:0000256" key="14">
    <source>
        <dbReference type="ARBA" id="ARBA00048586"/>
    </source>
</evidence>
<proteinExistence type="inferred from homology"/>
<reference evidence="17 18" key="1">
    <citation type="submission" date="2016-05" db="EMBL/GenBank/DDBJ databases">
        <title>Diversity and Homogeneity among Thermoacidophilic Verrucomicrobia Methanotrophs Linked with Geographical Origin.</title>
        <authorList>
            <person name="Erikstad H.-A."/>
            <person name="Smestad N.B."/>
            <person name="Ceballos R.M."/>
            <person name="Birkeland N.-K."/>
        </authorList>
    </citation>
    <scope>NUCLEOTIDE SEQUENCE [LARGE SCALE GENOMIC DNA]</scope>
    <source>
        <strain evidence="17 18">Phi</strain>
    </source>
</reference>
<dbReference type="OrthoDB" id="9796672at2"/>
<dbReference type="Pfam" id="PF01066">
    <property type="entry name" value="CDP-OH_P_transf"/>
    <property type="match status" value="1"/>
</dbReference>
<comment type="caution">
    <text evidence="17">The sequence shown here is derived from an EMBL/GenBank/DDBJ whole genome shotgun (WGS) entry which is preliminary data.</text>
</comment>
<feature type="transmembrane region" description="Helical" evidence="16">
    <location>
        <begin position="45"/>
        <end position="62"/>
    </location>
</feature>
<keyword evidence="10" id="KW-0443">Lipid metabolism</keyword>
<evidence type="ECO:0000256" key="4">
    <source>
        <dbReference type="ARBA" id="ARBA00013170"/>
    </source>
</evidence>
<organism evidence="17 18">
    <name type="scientific">Methylacidiphilum caldifontis</name>
    <dbReference type="NCBI Taxonomy" id="2795386"/>
    <lineage>
        <taxon>Bacteria</taxon>
        <taxon>Pseudomonadati</taxon>
        <taxon>Verrucomicrobiota</taxon>
        <taxon>Methylacidiphilae</taxon>
        <taxon>Methylacidiphilales</taxon>
        <taxon>Methylacidiphilaceae</taxon>
        <taxon>Methylacidiphilum (ex Ratnadevi et al. 2023)</taxon>
    </lineage>
</organism>
<feature type="transmembrane region" description="Helical" evidence="16">
    <location>
        <begin position="7"/>
        <end position="25"/>
    </location>
</feature>
<keyword evidence="8 16" id="KW-0812">Transmembrane</keyword>